<reference evidence="8" key="1">
    <citation type="journal article" date="2019" name="Int. J. Syst. Evol. Microbiol.">
        <title>The Global Catalogue of Microorganisms (GCM) 10K type strain sequencing project: providing services to taxonomists for standard genome sequencing and annotation.</title>
        <authorList>
            <consortium name="The Broad Institute Genomics Platform"/>
            <consortium name="The Broad Institute Genome Sequencing Center for Infectious Disease"/>
            <person name="Wu L."/>
            <person name="Ma J."/>
        </authorList>
    </citation>
    <scope>NUCLEOTIDE SEQUENCE [LARGE SCALE GENOMIC DNA]</scope>
    <source>
        <strain evidence="8">CCUG 58728</strain>
    </source>
</reference>
<feature type="transmembrane region" description="Helical" evidence="5">
    <location>
        <begin position="20"/>
        <end position="38"/>
    </location>
</feature>
<evidence type="ECO:0000256" key="3">
    <source>
        <dbReference type="ARBA" id="ARBA00022989"/>
    </source>
</evidence>
<name>A0ABV8D1K5_9STRE</name>
<dbReference type="InterPro" id="IPR013525">
    <property type="entry name" value="ABC2_TM"/>
</dbReference>
<dbReference type="RefSeq" id="WP_380431379.1">
    <property type="nucleotide sequence ID" value="NZ_JBHSAC010000046.1"/>
</dbReference>
<feature type="transmembrane region" description="Helical" evidence="5">
    <location>
        <begin position="101"/>
        <end position="129"/>
    </location>
</feature>
<evidence type="ECO:0000313" key="7">
    <source>
        <dbReference type="EMBL" id="MFC3932204.1"/>
    </source>
</evidence>
<feature type="domain" description="ABC-2 type transporter transmembrane" evidence="6">
    <location>
        <begin position="61"/>
        <end position="270"/>
    </location>
</feature>
<feature type="transmembrane region" description="Helical" evidence="5">
    <location>
        <begin position="175"/>
        <end position="193"/>
    </location>
</feature>
<dbReference type="Pfam" id="PF12698">
    <property type="entry name" value="ABC2_membrane_3"/>
    <property type="match status" value="1"/>
</dbReference>
<feature type="transmembrane region" description="Helical" evidence="5">
    <location>
        <begin position="141"/>
        <end position="163"/>
    </location>
</feature>
<comment type="subcellular location">
    <subcellularLocation>
        <location evidence="1">Membrane</location>
        <topology evidence="1">Multi-pass membrane protein</topology>
    </subcellularLocation>
</comment>
<dbReference type="EMBL" id="JBHSAC010000046">
    <property type="protein sequence ID" value="MFC3932204.1"/>
    <property type="molecule type" value="Genomic_DNA"/>
</dbReference>
<dbReference type="PANTHER" id="PTHR43229:SF2">
    <property type="entry name" value="NODULATION PROTEIN J"/>
    <property type="match status" value="1"/>
</dbReference>
<keyword evidence="8" id="KW-1185">Reference proteome</keyword>
<dbReference type="PANTHER" id="PTHR43229">
    <property type="entry name" value="NODULATION PROTEIN J"/>
    <property type="match status" value="1"/>
</dbReference>
<keyword evidence="3 5" id="KW-1133">Transmembrane helix</keyword>
<evidence type="ECO:0000256" key="4">
    <source>
        <dbReference type="ARBA" id="ARBA00023136"/>
    </source>
</evidence>
<evidence type="ECO:0000256" key="1">
    <source>
        <dbReference type="ARBA" id="ARBA00004141"/>
    </source>
</evidence>
<comment type="caution">
    <text evidence="7">The sequence shown here is derived from an EMBL/GenBank/DDBJ whole genome shotgun (WGS) entry which is preliminary data.</text>
</comment>
<dbReference type="Proteomes" id="UP001595901">
    <property type="component" value="Unassembled WGS sequence"/>
</dbReference>
<evidence type="ECO:0000256" key="2">
    <source>
        <dbReference type="ARBA" id="ARBA00022692"/>
    </source>
</evidence>
<sequence length="287" mass="31861">MITTVKRNLALYFSNKTSVFFSLMGAWIAFALYIIFLQKNMVDAWSSASHPEEMLDKWVMGGILAVTSVTTTWTGVARLVKDRESQKFNDFLLTDTSAFKLTLGYLVSASLIGFVMQIIMYGLMSLYFYWQDDVLIEWGEFLQIFGIMFLAAILGAGLGMIIVQFFRAIEAAERFSVIIGTASGFLVGVYMPLGGLPDVAQTVIKLTPAAYVAAAYRQIMVADKLINWKQPGINVKEYLGIGLKWDELTTLSQNILVVTAISLLALAALGIFLRFKSPKINHGSEIK</sequence>
<protein>
    <submittedName>
        <fullName evidence="7">ABC transporter permease</fullName>
    </submittedName>
</protein>
<feature type="transmembrane region" description="Helical" evidence="5">
    <location>
        <begin position="255"/>
        <end position="275"/>
    </location>
</feature>
<evidence type="ECO:0000259" key="6">
    <source>
        <dbReference type="Pfam" id="PF12698"/>
    </source>
</evidence>
<gene>
    <name evidence="7" type="ORF">ACFOSE_05390</name>
</gene>
<keyword evidence="2 5" id="KW-0812">Transmembrane</keyword>
<keyword evidence="4 5" id="KW-0472">Membrane</keyword>
<evidence type="ECO:0000313" key="8">
    <source>
        <dbReference type="Proteomes" id="UP001595901"/>
    </source>
</evidence>
<dbReference type="InterPro" id="IPR051784">
    <property type="entry name" value="Nod_factor_ABC_transporter"/>
</dbReference>
<feature type="transmembrane region" description="Helical" evidence="5">
    <location>
        <begin position="58"/>
        <end position="80"/>
    </location>
</feature>
<proteinExistence type="predicted"/>
<accession>A0ABV8D1K5</accession>
<evidence type="ECO:0000256" key="5">
    <source>
        <dbReference type="SAM" id="Phobius"/>
    </source>
</evidence>
<organism evidence="7 8">
    <name type="scientific">Streptococcus dentapri</name>
    <dbReference type="NCBI Taxonomy" id="573564"/>
    <lineage>
        <taxon>Bacteria</taxon>
        <taxon>Bacillati</taxon>
        <taxon>Bacillota</taxon>
        <taxon>Bacilli</taxon>
        <taxon>Lactobacillales</taxon>
        <taxon>Streptococcaceae</taxon>
        <taxon>Streptococcus</taxon>
    </lineage>
</organism>